<accession>A0AB39CXL2</accession>
<evidence type="ECO:0000313" key="1">
    <source>
        <dbReference type="EMBL" id="XDJ46982.1"/>
    </source>
</evidence>
<dbReference type="EMBL" id="CP158254">
    <property type="protein sequence ID" value="XDJ46982.1"/>
    <property type="molecule type" value="Genomic_DNA"/>
</dbReference>
<evidence type="ECO:0000313" key="2">
    <source>
        <dbReference type="EMBL" id="XDJ78785.1"/>
    </source>
</evidence>
<dbReference type="EMBL" id="CP158267">
    <property type="protein sequence ID" value="XDJ78785.1"/>
    <property type="molecule type" value="Genomic_DNA"/>
</dbReference>
<proteinExistence type="predicted"/>
<dbReference type="AlphaFoldDB" id="A0AB39CXL2"/>
<protein>
    <submittedName>
        <fullName evidence="1">Uncharacterized protein</fullName>
    </submittedName>
</protein>
<reference evidence="1" key="1">
    <citation type="submission" date="2024-05" db="EMBL/GenBank/DDBJ databases">
        <authorList>
            <person name="Luo Y.-C."/>
            <person name="Nicholds J."/>
            <person name="Mortimer T."/>
            <person name="Maboni G."/>
        </authorList>
    </citation>
    <scope>NUCLEOTIDE SEQUENCE</scope>
    <source>
        <strain evidence="2">141555</strain>
        <strain evidence="1">151836</strain>
    </source>
</reference>
<sequence>MSSFNTLGALPSNKSLQPIAKPLRGLVPSALRAPAAAELKALCVKMEE</sequence>
<dbReference type="RefSeq" id="WP_368639606.1">
    <property type="nucleotide sequence ID" value="NZ_CP158254.1"/>
</dbReference>
<gene>
    <name evidence="1" type="ORF">ABRZ04_11760</name>
    <name evidence="2" type="ORF">ABRZ07_07500</name>
</gene>
<organism evidence="1">
    <name type="scientific">Castellaniella ginsengisoli</name>
    <dbReference type="NCBI Taxonomy" id="546114"/>
    <lineage>
        <taxon>Bacteria</taxon>
        <taxon>Pseudomonadati</taxon>
        <taxon>Pseudomonadota</taxon>
        <taxon>Betaproteobacteria</taxon>
        <taxon>Burkholderiales</taxon>
        <taxon>Alcaligenaceae</taxon>
        <taxon>Castellaniella</taxon>
    </lineage>
</organism>
<name>A0AB39CXL2_9BURK</name>